<keyword evidence="5" id="KW-0805">Transcription regulation</keyword>
<feature type="compositionally biased region" description="Polar residues" evidence="8">
    <location>
        <begin position="221"/>
        <end position="235"/>
    </location>
</feature>
<organism evidence="10 11">
    <name type="scientific">Phialemonium thermophilum</name>
    <dbReference type="NCBI Taxonomy" id="223376"/>
    <lineage>
        <taxon>Eukaryota</taxon>
        <taxon>Fungi</taxon>
        <taxon>Dikarya</taxon>
        <taxon>Ascomycota</taxon>
        <taxon>Pezizomycotina</taxon>
        <taxon>Sordariomycetes</taxon>
        <taxon>Sordariomycetidae</taxon>
        <taxon>Cephalothecales</taxon>
        <taxon>Cephalothecaceae</taxon>
        <taxon>Phialemonium</taxon>
    </lineage>
</organism>
<reference evidence="10 11" key="1">
    <citation type="journal article" date="2024" name="Commun. Biol.">
        <title>Comparative genomic analysis of thermophilic fungi reveals convergent evolutionary adaptations and gene losses.</title>
        <authorList>
            <person name="Steindorff A.S."/>
            <person name="Aguilar-Pontes M.V."/>
            <person name="Robinson A.J."/>
            <person name="Andreopoulos B."/>
            <person name="LaButti K."/>
            <person name="Kuo A."/>
            <person name="Mondo S."/>
            <person name="Riley R."/>
            <person name="Otillar R."/>
            <person name="Haridas S."/>
            <person name="Lipzen A."/>
            <person name="Grimwood J."/>
            <person name="Schmutz J."/>
            <person name="Clum A."/>
            <person name="Reid I.D."/>
            <person name="Moisan M.C."/>
            <person name="Butler G."/>
            <person name="Nguyen T.T.M."/>
            <person name="Dewar K."/>
            <person name="Conant G."/>
            <person name="Drula E."/>
            <person name="Henrissat B."/>
            <person name="Hansel C."/>
            <person name="Singer S."/>
            <person name="Hutchinson M.I."/>
            <person name="de Vries R.P."/>
            <person name="Natvig D.O."/>
            <person name="Powell A.J."/>
            <person name="Tsang A."/>
            <person name="Grigoriev I.V."/>
        </authorList>
    </citation>
    <scope>NUCLEOTIDE SEQUENCE [LARGE SCALE GENOMIC DNA]</scope>
    <source>
        <strain evidence="10 11">ATCC 24622</strain>
    </source>
</reference>
<dbReference type="PANTHER" id="PTHR28088">
    <property type="entry name" value="TRANSCRIPTIONAL ACTIVATOR HAA1-RELATED"/>
    <property type="match status" value="1"/>
</dbReference>
<gene>
    <name evidence="10" type="ORF">VTK73DRAFT_8791</name>
</gene>
<keyword evidence="3" id="KW-0862">Zinc</keyword>
<dbReference type="Proteomes" id="UP001586593">
    <property type="component" value="Unassembled WGS sequence"/>
</dbReference>
<dbReference type="Pfam" id="PF00649">
    <property type="entry name" value="Copper-fist"/>
    <property type="match status" value="1"/>
</dbReference>
<dbReference type="EMBL" id="JAZHXJ010000067">
    <property type="protein sequence ID" value="KAL1877338.1"/>
    <property type="molecule type" value="Genomic_DNA"/>
</dbReference>
<evidence type="ECO:0000256" key="7">
    <source>
        <dbReference type="ARBA" id="ARBA00023242"/>
    </source>
</evidence>
<dbReference type="InterPro" id="IPR036395">
    <property type="entry name" value="Cu_fist_DNA-bd_dom_sf"/>
</dbReference>
<keyword evidence="7" id="KW-0539">Nucleus</keyword>
<protein>
    <recommendedName>
        <fullName evidence="9">Copper-fist domain-containing protein</fullName>
    </recommendedName>
</protein>
<evidence type="ECO:0000256" key="3">
    <source>
        <dbReference type="ARBA" id="ARBA00022833"/>
    </source>
</evidence>
<dbReference type="InterPro" id="IPR001083">
    <property type="entry name" value="Cu_fist_DNA-bd_dom"/>
</dbReference>
<keyword evidence="11" id="KW-1185">Reference proteome</keyword>
<dbReference type="PRINTS" id="PR00617">
    <property type="entry name" value="COPPERFIST"/>
</dbReference>
<sequence length="519" mass="53860">MPLINGQKMACAPCIRGHRSTKCNHAAERVMVPVRKPGRPLSTCPCAPGRPCACGGVKVAIPRKQQCSCGPSAGSEPDGIKPEPASEPPSPSRGAFRVQKPVNGHRQNGRKPSFDPANLERMDPGLVNVVGPYGRFDAKQPSVPGGAVTPHIPAAATGGPMGFYPSLSMNNGYRGIDGTNGVGYRAHPTYSMPTFPHQGPLTASPASRGSGTETSRRKRNGSSSTLTATVSNGSGSCCAPSQDLDSEAAETPTEPARASCCCGTKDGSPQLQAASVPLQRPSPANGGYMPQFQPAINAKQQAYPVAFQQPTVFTYPAEYGSWSQPIDPVVWAQLQHAQASAAVFSNMNAMPQPGETPVMGITHNCTCGPGCQCVGCLAHPFNRETLQYVGAAWDYDMGLTAATGAYGTAHTASNGNDTNGDGAQNEHTSGASGQPGRQMQNAAPESPPQAPTPSDASAGSDEQALSTSDYFFVNLPLFPGEDIETSGCGGDRAFCSCGDGCQCDGCTVHQLRSLEPFGS</sequence>
<evidence type="ECO:0000256" key="4">
    <source>
        <dbReference type="ARBA" id="ARBA00023008"/>
    </source>
</evidence>
<dbReference type="Gene3D" id="3.90.430.10">
    <property type="entry name" value="Copper fist DNA-binding domain"/>
    <property type="match status" value="1"/>
</dbReference>
<evidence type="ECO:0000256" key="5">
    <source>
        <dbReference type="ARBA" id="ARBA00023015"/>
    </source>
</evidence>
<feature type="compositionally biased region" description="Polar residues" evidence="8">
    <location>
        <begin position="204"/>
        <end position="213"/>
    </location>
</feature>
<feature type="compositionally biased region" description="Polar residues" evidence="8">
    <location>
        <begin position="413"/>
        <end position="443"/>
    </location>
</feature>
<evidence type="ECO:0000259" key="9">
    <source>
        <dbReference type="PROSITE" id="PS50073"/>
    </source>
</evidence>
<dbReference type="PROSITE" id="PS50073">
    <property type="entry name" value="COPPER_FIST_2"/>
    <property type="match status" value="1"/>
</dbReference>
<evidence type="ECO:0000256" key="2">
    <source>
        <dbReference type="ARBA" id="ARBA00022723"/>
    </source>
</evidence>
<evidence type="ECO:0000313" key="10">
    <source>
        <dbReference type="EMBL" id="KAL1877338.1"/>
    </source>
</evidence>
<comment type="subcellular location">
    <subcellularLocation>
        <location evidence="1">Nucleus</location>
    </subcellularLocation>
</comment>
<dbReference type="SMART" id="SM01090">
    <property type="entry name" value="Copper-fist"/>
    <property type="match status" value="1"/>
</dbReference>
<evidence type="ECO:0000256" key="8">
    <source>
        <dbReference type="SAM" id="MobiDB-lite"/>
    </source>
</evidence>
<feature type="region of interest" description="Disordered" evidence="8">
    <location>
        <begin position="67"/>
        <end position="121"/>
    </location>
</feature>
<feature type="domain" description="Copper-fist" evidence="9">
    <location>
        <begin position="1"/>
        <end position="41"/>
    </location>
</feature>
<keyword evidence="4" id="KW-0186">Copper</keyword>
<dbReference type="SMART" id="SM00412">
    <property type="entry name" value="Cu_FIST"/>
    <property type="match status" value="1"/>
</dbReference>
<evidence type="ECO:0000256" key="6">
    <source>
        <dbReference type="ARBA" id="ARBA00023163"/>
    </source>
</evidence>
<feature type="region of interest" description="Disordered" evidence="8">
    <location>
        <begin position="191"/>
        <end position="251"/>
    </location>
</feature>
<accession>A0ABR3XMY1</accession>
<name>A0ABR3XMY1_9PEZI</name>
<dbReference type="SUPFAM" id="SSF57879">
    <property type="entry name" value="Zinc domain conserved in yeast copper-regulated transcription factors"/>
    <property type="match status" value="1"/>
</dbReference>
<feature type="region of interest" description="Disordered" evidence="8">
    <location>
        <begin position="412"/>
        <end position="463"/>
    </location>
</feature>
<dbReference type="InterPro" id="IPR051763">
    <property type="entry name" value="Copper_Homeo_Regul"/>
</dbReference>
<keyword evidence="2" id="KW-0479">Metal-binding</keyword>
<evidence type="ECO:0000313" key="11">
    <source>
        <dbReference type="Proteomes" id="UP001586593"/>
    </source>
</evidence>
<proteinExistence type="predicted"/>
<dbReference type="PROSITE" id="PS01119">
    <property type="entry name" value="COPPER_FIST_1"/>
    <property type="match status" value="1"/>
</dbReference>
<dbReference type="PANTHER" id="PTHR28088:SF9">
    <property type="entry name" value="TRANSCRIPTION FACTOR GRISEA, PUTATIVE (AFU_ORTHOLOGUE AFUA_1G13190)-RELATED"/>
    <property type="match status" value="1"/>
</dbReference>
<evidence type="ECO:0000256" key="1">
    <source>
        <dbReference type="ARBA" id="ARBA00004123"/>
    </source>
</evidence>
<comment type="caution">
    <text evidence="10">The sequence shown here is derived from an EMBL/GenBank/DDBJ whole genome shotgun (WGS) entry which is preliminary data.</text>
</comment>
<keyword evidence="6" id="KW-0804">Transcription</keyword>